<evidence type="ECO:0000313" key="3">
    <source>
        <dbReference type="EMBL" id="KAL1503698.1"/>
    </source>
</evidence>
<dbReference type="CDD" id="cd02440">
    <property type="entry name" value="AdoMet_MTases"/>
    <property type="match status" value="1"/>
</dbReference>
<gene>
    <name evidence="3" type="ORF">AB1Y20_012171</name>
</gene>
<dbReference type="PANTHER" id="PTHR23308">
    <property type="entry name" value="NUCLEAR INHIBITOR OF PROTEIN PHOSPHATASE-1"/>
    <property type="match status" value="1"/>
</dbReference>
<feature type="domain" description="FHA" evidence="2">
    <location>
        <begin position="82"/>
        <end position="125"/>
    </location>
</feature>
<feature type="region of interest" description="Disordered" evidence="1">
    <location>
        <begin position="165"/>
        <end position="277"/>
    </location>
</feature>
<dbReference type="Gene3D" id="3.40.50.150">
    <property type="entry name" value="Vaccinia Virus protein VP39"/>
    <property type="match status" value="2"/>
</dbReference>
<evidence type="ECO:0000256" key="1">
    <source>
        <dbReference type="SAM" id="MobiDB-lite"/>
    </source>
</evidence>
<dbReference type="AlphaFoldDB" id="A0AB34IR15"/>
<name>A0AB34IR15_PRYPA</name>
<dbReference type="SUPFAM" id="SSF49879">
    <property type="entry name" value="SMAD/FHA domain"/>
    <property type="match status" value="1"/>
</dbReference>
<comment type="caution">
    <text evidence="3">The sequence shown here is derived from an EMBL/GenBank/DDBJ whole genome shotgun (WGS) entry which is preliminary data.</text>
</comment>
<feature type="compositionally biased region" description="Pro residues" evidence="1">
    <location>
        <begin position="242"/>
        <end position="251"/>
    </location>
</feature>
<feature type="compositionally biased region" description="Basic and acidic residues" evidence="1">
    <location>
        <begin position="203"/>
        <end position="213"/>
    </location>
</feature>
<dbReference type="InterPro" id="IPR050923">
    <property type="entry name" value="Cell_Proc_Reg/RNA_Proc"/>
</dbReference>
<feature type="compositionally biased region" description="Low complexity" evidence="1">
    <location>
        <begin position="34"/>
        <end position="43"/>
    </location>
</feature>
<organism evidence="3 4">
    <name type="scientific">Prymnesium parvum</name>
    <name type="common">Toxic golden alga</name>
    <dbReference type="NCBI Taxonomy" id="97485"/>
    <lineage>
        <taxon>Eukaryota</taxon>
        <taxon>Haptista</taxon>
        <taxon>Haptophyta</taxon>
        <taxon>Prymnesiophyceae</taxon>
        <taxon>Prymnesiales</taxon>
        <taxon>Prymnesiaceae</taxon>
        <taxon>Prymnesium</taxon>
    </lineage>
</organism>
<dbReference type="EMBL" id="JBGBPQ010000021">
    <property type="protein sequence ID" value="KAL1503698.1"/>
    <property type="molecule type" value="Genomic_DNA"/>
</dbReference>
<dbReference type="Proteomes" id="UP001515480">
    <property type="component" value="Unassembled WGS sequence"/>
</dbReference>
<dbReference type="InterPro" id="IPR000253">
    <property type="entry name" value="FHA_dom"/>
</dbReference>
<sequence length="610" mass="65762">MASRHKRALPPEARLGAPPAPPARLRKHAPPRPLLALLSSGGLPLPPPASPAHETFPSPPAAEPVGTHPAEASPLELTTSPFVVGRARDCDGVVSCLQVSRRHAVFAWSDGAWRVEDISTNGTFVGEGATERLLPAAPRALRSGETLTLGRHSASERVAFRFVSAGAPPSRARPPLAPIPPPLTPTPPREEERGRRGSPVAHEAGDTGGKGEESSEEEEESEESEEDEALRAYFTCGGEARSPPPAPPPPADTTTERAAAAASAASPPAAPREQAGGVSPLNLCGFSCRPRDLREPRPSKCAQWLEAGGELASRFGAPPFSVLDARKGYWRKRRKYWERTYGMRSELGRGDNLLGFKGLGGDGARGTSVFCPVLTEMMYRWFCPSGGTVLDPFAGGCVRGCVAARLGLAYVGVDLSEAQLEENRRQAESMRAIAASAAAQWTPPLWIASDSRELPRLEGVPRPVDFVFSCPPYFNLEAYSDDPRDLSCVRSYAAFNAAHRDIIRAAVDRLGKNRFCCFVVGEIRDEDGFMCNFVSDTIAAFLDAGVRLYNHAVMMLPLHSLPMRASNVFSAAAKLGMCHQHILVFYKGRNPNRDIRTIGLTNASRPLAWT</sequence>
<dbReference type="CDD" id="cd00060">
    <property type="entry name" value="FHA"/>
    <property type="match status" value="1"/>
</dbReference>
<keyword evidence="4" id="KW-1185">Reference proteome</keyword>
<dbReference type="Gene3D" id="2.60.200.20">
    <property type="match status" value="1"/>
</dbReference>
<feature type="compositionally biased region" description="Acidic residues" evidence="1">
    <location>
        <begin position="214"/>
        <end position="228"/>
    </location>
</feature>
<proteinExistence type="predicted"/>
<accession>A0AB34IR15</accession>
<dbReference type="Pfam" id="PF00498">
    <property type="entry name" value="FHA"/>
    <property type="match status" value="1"/>
</dbReference>
<dbReference type="SUPFAM" id="SSF53335">
    <property type="entry name" value="S-adenosyl-L-methionine-dependent methyltransferases"/>
    <property type="match status" value="1"/>
</dbReference>
<dbReference type="InterPro" id="IPR008984">
    <property type="entry name" value="SMAD_FHA_dom_sf"/>
</dbReference>
<dbReference type="PROSITE" id="PS50006">
    <property type="entry name" value="FHA_DOMAIN"/>
    <property type="match status" value="1"/>
</dbReference>
<dbReference type="SMART" id="SM00240">
    <property type="entry name" value="FHA"/>
    <property type="match status" value="1"/>
</dbReference>
<feature type="compositionally biased region" description="Low complexity" evidence="1">
    <location>
        <begin position="252"/>
        <end position="273"/>
    </location>
</feature>
<protein>
    <recommendedName>
        <fullName evidence="2">FHA domain-containing protein</fullName>
    </recommendedName>
</protein>
<reference evidence="3 4" key="1">
    <citation type="journal article" date="2024" name="Science">
        <title>Giant polyketide synthase enzymes in the biosynthesis of giant marine polyether toxins.</title>
        <authorList>
            <person name="Fallon T.R."/>
            <person name="Shende V.V."/>
            <person name="Wierzbicki I.H."/>
            <person name="Pendleton A.L."/>
            <person name="Watervoot N.F."/>
            <person name="Auber R.P."/>
            <person name="Gonzalez D.J."/>
            <person name="Wisecaver J.H."/>
            <person name="Moore B.S."/>
        </authorList>
    </citation>
    <scope>NUCLEOTIDE SEQUENCE [LARGE SCALE GENOMIC DNA]</scope>
    <source>
        <strain evidence="3 4">12B1</strain>
    </source>
</reference>
<feature type="region of interest" description="Disordered" evidence="1">
    <location>
        <begin position="1"/>
        <end position="73"/>
    </location>
</feature>
<dbReference type="InterPro" id="IPR029063">
    <property type="entry name" value="SAM-dependent_MTases_sf"/>
</dbReference>
<feature type="compositionally biased region" description="Pro residues" evidence="1">
    <location>
        <begin position="171"/>
        <end position="187"/>
    </location>
</feature>
<evidence type="ECO:0000313" key="4">
    <source>
        <dbReference type="Proteomes" id="UP001515480"/>
    </source>
</evidence>
<evidence type="ECO:0000259" key="2">
    <source>
        <dbReference type="PROSITE" id="PS50006"/>
    </source>
</evidence>